<dbReference type="InterPro" id="IPR002347">
    <property type="entry name" value="SDR_fam"/>
</dbReference>
<dbReference type="GeneID" id="55997904"/>
<name>A0A7H8RCM1_TALRU</name>
<reference evidence="6" key="1">
    <citation type="submission" date="2020-06" db="EMBL/GenBank/DDBJ databases">
        <title>A chromosome-scale genome assembly of Talaromyces rugulosus W13939.</title>
        <authorList>
            <person name="Wang B."/>
            <person name="Guo L."/>
            <person name="Ye K."/>
            <person name="Wang L."/>
        </authorList>
    </citation>
    <scope>NUCLEOTIDE SEQUENCE [LARGE SCALE GENOMIC DNA]</scope>
    <source>
        <strain evidence="6">W13939</strain>
    </source>
</reference>
<evidence type="ECO:0000256" key="4">
    <source>
        <dbReference type="RuleBase" id="RU000363"/>
    </source>
</evidence>
<evidence type="ECO:0008006" key="7">
    <source>
        <dbReference type="Google" id="ProtNLM"/>
    </source>
</evidence>
<dbReference type="SUPFAM" id="SSF51735">
    <property type="entry name" value="NAD(P)-binding Rossmann-fold domains"/>
    <property type="match status" value="1"/>
</dbReference>
<keyword evidence="6" id="KW-1185">Reference proteome</keyword>
<evidence type="ECO:0000256" key="2">
    <source>
        <dbReference type="ARBA" id="ARBA00022857"/>
    </source>
</evidence>
<proteinExistence type="inferred from homology"/>
<dbReference type="Gene3D" id="3.40.50.720">
    <property type="entry name" value="NAD(P)-binding Rossmann-like Domain"/>
    <property type="match status" value="1"/>
</dbReference>
<gene>
    <name evidence="5" type="ORF">TRUGW13939_10424</name>
</gene>
<dbReference type="Pfam" id="PF00106">
    <property type="entry name" value="adh_short"/>
    <property type="match status" value="1"/>
</dbReference>
<dbReference type="GO" id="GO:0016491">
    <property type="term" value="F:oxidoreductase activity"/>
    <property type="evidence" value="ECO:0007669"/>
    <property type="project" value="UniProtKB-KW"/>
</dbReference>
<dbReference type="KEGG" id="trg:TRUGW13939_10424"/>
<evidence type="ECO:0000256" key="3">
    <source>
        <dbReference type="ARBA" id="ARBA00023002"/>
    </source>
</evidence>
<dbReference type="PANTHER" id="PTHR24320">
    <property type="entry name" value="RETINOL DEHYDROGENASE"/>
    <property type="match status" value="1"/>
</dbReference>
<keyword evidence="2" id="KW-0521">NADP</keyword>
<accession>A0A7H8RCM1</accession>
<sequence>MAPTTRTDFGQSTDASDVAAAFPASVKGRTFLITGVNKLGVGYATAVALATQSPRRLILAGRSHDKLQECADALGNTYLAVDFRPLVLDLGSQKSVRAAAAELLSWEDTPAIDVVINNAGVMNIPNRTLSEDGIELHLATNHIGHFLFTNLIMSKIIASAANSSPGAARVINVSSMATVASPLRASDLNWEKPTLELPEGEKPNLDLMKAAAVVVDETMSYIPMGAYGQSKTANILYSVALNERLHRKYGVTSIALHPGEIKTELHRTTDQEWLKKTEEWREKMNVSWKTLEQGASTALVAALDPELGKVNGDGQGQFLSDCQPSEIAPPYALEKGKADELWAISEDLVKDSFSW</sequence>
<organism evidence="5 6">
    <name type="scientific">Talaromyces rugulosus</name>
    <name type="common">Penicillium rugulosum</name>
    <dbReference type="NCBI Taxonomy" id="121627"/>
    <lineage>
        <taxon>Eukaryota</taxon>
        <taxon>Fungi</taxon>
        <taxon>Dikarya</taxon>
        <taxon>Ascomycota</taxon>
        <taxon>Pezizomycotina</taxon>
        <taxon>Eurotiomycetes</taxon>
        <taxon>Eurotiomycetidae</taxon>
        <taxon>Eurotiales</taxon>
        <taxon>Trichocomaceae</taxon>
        <taxon>Talaromyces</taxon>
        <taxon>Talaromyces sect. Islandici</taxon>
    </lineage>
</organism>
<dbReference type="Proteomes" id="UP000509510">
    <property type="component" value="Chromosome VI"/>
</dbReference>
<dbReference type="EMBL" id="CP055903">
    <property type="protein sequence ID" value="QKX63255.1"/>
    <property type="molecule type" value="Genomic_DNA"/>
</dbReference>
<dbReference type="AlphaFoldDB" id="A0A7H8RCM1"/>
<protein>
    <recommendedName>
        <fullName evidence="7">Short-chain dehydrogenase</fullName>
    </recommendedName>
</protein>
<dbReference type="PANTHER" id="PTHR24320:SF283">
    <property type="entry name" value="RETINOL DEHYDROGENASE 11"/>
    <property type="match status" value="1"/>
</dbReference>
<dbReference type="OrthoDB" id="191139at2759"/>
<dbReference type="RefSeq" id="XP_035349429.1">
    <property type="nucleotide sequence ID" value="XM_035493536.1"/>
</dbReference>
<keyword evidence="3" id="KW-0560">Oxidoreductase</keyword>
<dbReference type="InterPro" id="IPR036291">
    <property type="entry name" value="NAD(P)-bd_dom_sf"/>
</dbReference>
<evidence type="ECO:0000256" key="1">
    <source>
        <dbReference type="ARBA" id="ARBA00006484"/>
    </source>
</evidence>
<comment type="similarity">
    <text evidence="1 4">Belongs to the short-chain dehydrogenases/reductases (SDR) family.</text>
</comment>
<evidence type="ECO:0000313" key="5">
    <source>
        <dbReference type="EMBL" id="QKX63255.1"/>
    </source>
</evidence>
<evidence type="ECO:0000313" key="6">
    <source>
        <dbReference type="Proteomes" id="UP000509510"/>
    </source>
</evidence>
<dbReference type="PRINTS" id="PR00080">
    <property type="entry name" value="SDRFAMILY"/>
</dbReference>